<dbReference type="Proteomes" id="UP000027936">
    <property type="component" value="Unassembled WGS sequence"/>
</dbReference>
<feature type="transmembrane region" description="Helical" evidence="1">
    <location>
        <begin position="5"/>
        <end position="22"/>
    </location>
</feature>
<dbReference type="OrthoDB" id="2971634at2"/>
<sequence length="120" mass="13752">MFIKLFIFLFAFISGFFTISIFPSLTFDDVSFFISALILNPIRFFIGMIAFIMTGLAFSYIVRSLIKSRKTLVIDLFLFFSFFLLMRFSVLLTLLMVVFSIVFGILTVDGRTSRSDEGNS</sequence>
<comment type="caution">
    <text evidence="2">The sequence shown here is derived from an EMBL/GenBank/DDBJ whole genome shotgun (WGS) entry which is preliminary data.</text>
</comment>
<feature type="transmembrane region" description="Helical" evidence="1">
    <location>
        <begin position="42"/>
        <end position="61"/>
    </location>
</feature>
<accession>A0A072P536</accession>
<organism evidence="2 3">
    <name type="scientific">Schinkia azotoformans MEV2011</name>
    <dbReference type="NCBI Taxonomy" id="1348973"/>
    <lineage>
        <taxon>Bacteria</taxon>
        <taxon>Bacillati</taxon>
        <taxon>Bacillota</taxon>
        <taxon>Bacilli</taxon>
        <taxon>Bacillales</taxon>
        <taxon>Bacillaceae</taxon>
        <taxon>Calidifontibacillus/Schinkia group</taxon>
        <taxon>Schinkia</taxon>
    </lineage>
</organism>
<dbReference type="RefSeq" id="WP_152551192.1">
    <property type="nucleotide sequence ID" value="NZ_JJRY01000001.1"/>
</dbReference>
<feature type="transmembrane region" description="Helical" evidence="1">
    <location>
        <begin position="73"/>
        <end position="106"/>
    </location>
</feature>
<proteinExistence type="predicted"/>
<protein>
    <submittedName>
        <fullName evidence="2">Uncharacterized protein</fullName>
    </submittedName>
</protein>
<dbReference type="EMBL" id="JJRY01000001">
    <property type="protein sequence ID" value="KEF40575.1"/>
    <property type="molecule type" value="Genomic_DNA"/>
</dbReference>
<name>A0A072P536_SCHAZ</name>
<evidence type="ECO:0000313" key="3">
    <source>
        <dbReference type="Proteomes" id="UP000027936"/>
    </source>
</evidence>
<evidence type="ECO:0000256" key="1">
    <source>
        <dbReference type="SAM" id="Phobius"/>
    </source>
</evidence>
<reference evidence="2 3" key="1">
    <citation type="submission" date="2014-04" db="EMBL/GenBank/DDBJ databases">
        <title>Draft genome sequence of Bacillus azotoformans MEV2011, a (co-) denitrifying strain unable to grow in the presence of oxygen.</title>
        <authorList>
            <person name="Nielsen M."/>
            <person name="Schreiber L."/>
            <person name="Finster K."/>
            <person name="Schramm A."/>
        </authorList>
    </citation>
    <scope>NUCLEOTIDE SEQUENCE [LARGE SCALE GENOMIC DNA]</scope>
    <source>
        <strain evidence="2 3">MEV2011</strain>
    </source>
</reference>
<keyword evidence="1" id="KW-1133">Transmembrane helix</keyword>
<evidence type="ECO:0000313" key="2">
    <source>
        <dbReference type="EMBL" id="KEF40575.1"/>
    </source>
</evidence>
<keyword evidence="1" id="KW-0472">Membrane</keyword>
<gene>
    <name evidence="2" type="ORF">M670_00602</name>
</gene>
<keyword evidence="1" id="KW-0812">Transmembrane</keyword>
<dbReference type="PATRIC" id="fig|1348973.3.peg.588"/>
<dbReference type="AlphaFoldDB" id="A0A072P536"/>